<protein>
    <submittedName>
        <fullName evidence="2">Tape measure protein</fullName>
    </submittedName>
</protein>
<organism evidence="2 3">
    <name type="scientific">Arthrobacter phage SilentRX</name>
    <dbReference type="NCBI Taxonomy" id="2836091"/>
    <lineage>
        <taxon>Viruses</taxon>
        <taxon>Duplodnaviria</taxon>
        <taxon>Heunggongvirae</taxon>
        <taxon>Uroviricota</taxon>
        <taxon>Caudoviricetes</taxon>
        <taxon>Silentrexvirus</taxon>
        <taxon>Silentrexvirus silentrx</taxon>
    </lineage>
</organism>
<feature type="transmembrane region" description="Helical" evidence="1">
    <location>
        <begin position="485"/>
        <end position="511"/>
    </location>
</feature>
<feature type="transmembrane region" description="Helical" evidence="1">
    <location>
        <begin position="921"/>
        <end position="941"/>
    </location>
</feature>
<keyword evidence="1" id="KW-0472">Membrane</keyword>
<evidence type="ECO:0000256" key="1">
    <source>
        <dbReference type="SAM" id="Phobius"/>
    </source>
</evidence>
<feature type="transmembrane region" description="Helical" evidence="1">
    <location>
        <begin position="980"/>
        <end position="1000"/>
    </location>
</feature>
<feature type="transmembrane region" description="Helical" evidence="1">
    <location>
        <begin position="890"/>
        <end position="909"/>
    </location>
</feature>
<feature type="transmembrane region" description="Helical" evidence="1">
    <location>
        <begin position="745"/>
        <end position="765"/>
    </location>
</feature>
<keyword evidence="1" id="KW-0812">Transmembrane</keyword>
<accession>A0A8F3E7E3</accession>
<feature type="transmembrane region" description="Helical" evidence="1">
    <location>
        <begin position="809"/>
        <end position="828"/>
    </location>
</feature>
<reference evidence="2" key="1">
    <citation type="submission" date="2021-04" db="EMBL/GenBank/DDBJ databases">
        <authorList>
            <person name="Edwards E.G."/>
            <person name="Siddiqui F.A."/>
            <person name="Anastasi R.E."/>
            <person name="Conroy D.J."/>
            <person name="Gerton T.J."/>
            <person name="Laizure I.E."/>
            <person name="Reynolds J.D."/>
            <person name="Ulker M."/>
            <person name="Ouellette S.K."/>
            <person name="Duggan K.O."/>
            <person name="Johnson K.C."/>
            <person name="MacLea K.S."/>
            <person name="Garlena R.A."/>
            <person name="Russell D.A."/>
            <person name="Jacobs-Sera D."/>
            <person name="Hatfull G.F."/>
        </authorList>
    </citation>
    <scope>NUCLEOTIDE SEQUENCE</scope>
</reference>
<proteinExistence type="predicted"/>
<dbReference type="EMBL" id="MW862992">
    <property type="protein sequence ID" value="QWY82771.1"/>
    <property type="molecule type" value="Genomic_DNA"/>
</dbReference>
<feature type="transmembrane region" description="Helical" evidence="1">
    <location>
        <begin position="1006"/>
        <end position="1028"/>
    </location>
</feature>
<sequence>MGRGREVGDAYISVHGDLSDFRNDLNKANQTMKDWAEENAQEFKDAWGDRMQQDWSRQWNSLVDSMYSGTKVDFNRMIETFDPSDLDSANEKINEMVNTMRDLGKISDERSKEMLDGINNEIKALQKQQMLEKNMAEDRAMWDKAHTVMMSQLADARDKASREEKAMWEEAIKLNSEYDYRRRKTMEEAIRDNARWARSFEGLTKNANLAQMESDFRSVVEAMRQADFSGFAKGFDTFTELRRRVSEVTAAMYEQGRMSEENARQAIDSANAYIQGEEDKAKATRDALDAAREAREEQERFKRSLDGMIDTVHNMNLEKDFRDLAYAIDSGDWSNFARGTKNMEELRIKTMQTAEAMRDMGRVTGDQFDWIGRQIQRVAADQDHFNLSFDTGSRKVRDFSGAIDGAHRTFGRMFALTKGFREHLGGFAGVNVFGDMIRQGLDFIHNLDRIALSSSIATTKLTTMASVGGGGMLSLITIAGDLGTVLGGLGAVLPGFLVGAGIQIGVLVAAFKDMKTVLADLTPAFAGLQDTISAKFWAQAADPIRDMVTTLMPTLTTQLGGTATALGGVFAAAATAIKNIPVPYLEEMFSSMNKGIEIAGGAMAPLINTFVTLGLAAAKYFERFGTWLVTLSTDLNNFINAAASDGRLLGWIDGMIEGFKNIGRAIDGTFGIFNALDDAASAAGFGGLKTFADNLQGMAAAMQSAGAQTALTQLFSGMLILVTKVGEALGKLGDPLMSIMPTINLALSAVGGAVATVIGYIGQVMANPTVQQGITDFTNGIAAAVDALAPAIAPFAQSLGTMMSLLGQIIVNVANIATAFTVVLGPVLDQISAQFETLVKPLGDTVVNLITQLGPVAQAINDNLVGPIVSGIRDYILPGFNSMIETLAPIAAQMVAALGPVLQSLLPLIPPIMELATTIGTVLMQAVIAVAPFFSVLVAAITPIVDAIVQLVNMIAPYLVPAISAIAAAVSPVVEVLGQVVGFILSVLVPVLGVLIIGVINNVVGVFQGLSSFIMGFVQIVTSIFTGFGQFFTKLFKGDIGGALGALGTMFKGIWDGIVKMLQGALQFLWNAVQLLFIGKLVGGIRTALTGVSGFFTSIWNSIVGFVKGAMGNINGTVTGILNGMKGFINGALNTVLGFFRTVWTNIGTAVSNGINGMMGFVRGIPGKISSALSGLGNLLVNAGNAIINGLLEGLKAAWGGVTSFVGGIAQWIADHKGPIPYDRKLLIPAGQAIMQGLGAGLEGQMSNLLDTVNKITDGLTNAVTDAFAHSKMYLAGADAALGLADGLDSKKSRVAASLADLTPDTTLAARVTTRATAAGGVGIPTPAPTKIINVHEGAVKVVTPTQSPELVASKVIDELVIGSNL</sequence>
<dbReference type="Proteomes" id="UP000693725">
    <property type="component" value="Segment"/>
</dbReference>
<dbReference type="GeneID" id="77932289"/>
<keyword evidence="1" id="KW-1133">Transmembrane helix</keyword>
<evidence type="ECO:0000313" key="3">
    <source>
        <dbReference type="Proteomes" id="UP000693725"/>
    </source>
</evidence>
<evidence type="ECO:0000313" key="2">
    <source>
        <dbReference type="EMBL" id="QWY82771.1"/>
    </source>
</evidence>
<gene>
    <name evidence="2" type="primary">31</name>
    <name evidence="2" type="ORF">SEA_SILENTRX_31</name>
</gene>
<feature type="transmembrane region" description="Helical" evidence="1">
    <location>
        <begin position="947"/>
        <end position="968"/>
    </location>
</feature>
<dbReference type="RefSeq" id="YP_010656412.1">
    <property type="nucleotide sequence ID" value="NC_070838.1"/>
</dbReference>
<name>A0A8F3E7E3_9CAUD</name>
<keyword evidence="3" id="KW-1185">Reference proteome</keyword>
<dbReference type="KEGG" id="vg:77932289"/>